<evidence type="ECO:0000259" key="1">
    <source>
        <dbReference type="PROSITE" id="PS51186"/>
    </source>
</evidence>
<gene>
    <name evidence="2" type="ORF">IDM40_17145</name>
</gene>
<protein>
    <submittedName>
        <fullName evidence="2">GNAT family N-acetyltransferase</fullName>
    </submittedName>
</protein>
<accession>A0ABR9P9A4</accession>
<dbReference type="RefSeq" id="WP_193123014.1">
    <property type="nucleotide sequence ID" value="NZ_JADBGI010000014.1"/>
</dbReference>
<keyword evidence="3" id="KW-1185">Reference proteome</keyword>
<dbReference type="InterPro" id="IPR051908">
    <property type="entry name" value="Ribosomal_N-acetyltransferase"/>
</dbReference>
<dbReference type="Gene3D" id="3.40.630.30">
    <property type="match status" value="1"/>
</dbReference>
<proteinExistence type="predicted"/>
<dbReference type="PROSITE" id="PS51186">
    <property type="entry name" value="GNAT"/>
    <property type="match status" value="1"/>
</dbReference>
<comment type="caution">
    <text evidence="2">The sequence shown here is derived from an EMBL/GenBank/DDBJ whole genome shotgun (WGS) entry which is preliminary data.</text>
</comment>
<sequence>MYRLREWTPDDADRLLDAFTDPELVRQEPRVPESPGQALEWIAHRAELVRERDVHGFAVVGPAGDAPLGHVQVAVTSSRHGWGWVSYWTHHAARGRGVATAGALLISEFAFSRLGLFRLELGHRLDNPGSCVAARRAGFRPEGIERAKLRYGDHRYDTGAHARLADDPVQGVPDGPCRTG</sequence>
<feature type="domain" description="N-acetyltransferase" evidence="1">
    <location>
        <begin position="2"/>
        <end position="170"/>
    </location>
</feature>
<dbReference type="PANTHER" id="PTHR43441:SF10">
    <property type="entry name" value="ACETYLTRANSFERASE"/>
    <property type="match status" value="1"/>
</dbReference>
<dbReference type="PANTHER" id="PTHR43441">
    <property type="entry name" value="RIBOSOMAL-PROTEIN-SERINE ACETYLTRANSFERASE"/>
    <property type="match status" value="1"/>
</dbReference>
<name>A0ABR9P9A4_9ACTN</name>
<dbReference type="InterPro" id="IPR016181">
    <property type="entry name" value="Acyl_CoA_acyltransferase"/>
</dbReference>
<dbReference type="Proteomes" id="UP000806528">
    <property type="component" value="Unassembled WGS sequence"/>
</dbReference>
<reference evidence="2 3" key="1">
    <citation type="submission" date="2020-09" db="EMBL/GenBank/DDBJ databases">
        <title>Diversity and distribution of actinomycetes associated with coral in the coast of Hainan.</title>
        <authorList>
            <person name="Li F."/>
        </authorList>
    </citation>
    <scope>NUCLEOTIDE SEQUENCE [LARGE SCALE GENOMIC DNA]</scope>
    <source>
        <strain evidence="2 3">HNM0947</strain>
    </source>
</reference>
<evidence type="ECO:0000313" key="3">
    <source>
        <dbReference type="Proteomes" id="UP000806528"/>
    </source>
</evidence>
<dbReference type="InterPro" id="IPR000182">
    <property type="entry name" value="GNAT_dom"/>
</dbReference>
<dbReference type="SUPFAM" id="SSF55729">
    <property type="entry name" value="Acyl-CoA N-acyltransferases (Nat)"/>
    <property type="match status" value="1"/>
</dbReference>
<organism evidence="2 3">
    <name type="scientific">Nocardiopsis coralli</name>
    <dbReference type="NCBI Taxonomy" id="2772213"/>
    <lineage>
        <taxon>Bacteria</taxon>
        <taxon>Bacillati</taxon>
        <taxon>Actinomycetota</taxon>
        <taxon>Actinomycetes</taxon>
        <taxon>Streptosporangiales</taxon>
        <taxon>Nocardiopsidaceae</taxon>
        <taxon>Nocardiopsis</taxon>
    </lineage>
</organism>
<evidence type="ECO:0000313" key="2">
    <source>
        <dbReference type="EMBL" id="MBE3000413.1"/>
    </source>
</evidence>
<dbReference type="Pfam" id="PF13302">
    <property type="entry name" value="Acetyltransf_3"/>
    <property type="match status" value="1"/>
</dbReference>
<dbReference type="EMBL" id="JADBGI010000014">
    <property type="protein sequence ID" value="MBE3000413.1"/>
    <property type="molecule type" value="Genomic_DNA"/>
</dbReference>